<dbReference type="InterPro" id="IPR011992">
    <property type="entry name" value="EF-hand-dom_pair"/>
</dbReference>
<keyword evidence="6" id="KW-1185">Reference proteome</keyword>
<feature type="domain" description="EF-hand" evidence="4">
    <location>
        <begin position="91"/>
        <end position="126"/>
    </location>
</feature>
<dbReference type="EMBL" id="CAJNOC010005588">
    <property type="protein sequence ID" value="CAF1056410.1"/>
    <property type="molecule type" value="Genomic_DNA"/>
</dbReference>
<dbReference type="InterPro" id="IPR002048">
    <property type="entry name" value="EF_hand_dom"/>
</dbReference>
<dbReference type="CDD" id="cd00051">
    <property type="entry name" value="EFh"/>
    <property type="match status" value="1"/>
</dbReference>
<dbReference type="SUPFAM" id="SSF47473">
    <property type="entry name" value="EF-hand"/>
    <property type="match status" value="1"/>
</dbReference>
<keyword evidence="1" id="KW-0479">Metal-binding</keyword>
<dbReference type="PROSITE" id="PS50222">
    <property type="entry name" value="EF_HAND_2"/>
    <property type="match status" value="2"/>
</dbReference>
<dbReference type="AlphaFoldDB" id="A0A814KUX6"/>
<evidence type="ECO:0000259" key="4">
    <source>
        <dbReference type="PROSITE" id="PS50222"/>
    </source>
</evidence>
<evidence type="ECO:0000313" key="5">
    <source>
        <dbReference type="EMBL" id="CAF1056410.1"/>
    </source>
</evidence>
<dbReference type="SMART" id="SM00054">
    <property type="entry name" value="EFh"/>
    <property type="match status" value="3"/>
</dbReference>
<accession>A0A814KUX6</accession>
<dbReference type="Pfam" id="PF13499">
    <property type="entry name" value="EF-hand_7"/>
    <property type="match status" value="2"/>
</dbReference>
<comment type="caution">
    <text evidence="5">The sequence shown here is derived from an EMBL/GenBank/DDBJ whole genome shotgun (WGS) entry which is preliminary data.</text>
</comment>
<feature type="domain" description="EF-hand" evidence="4">
    <location>
        <begin position="55"/>
        <end position="90"/>
    </location>
</feature>
<reference evidence="5" key="1">
    <citation type="submission" date="2021-02" db="EMBL/GenBank/DDBJ databases">
        <authorList>
            <person name="Nowell W R."/>
        </authorList>
    </citation>
    <scope>NUCLEOTIDE SEQUENCE</scope>
    <source>
        <strain evidence="5">Ploen Becks lab</strain>
    </source>
</reference>
<dbReference type="OrthoDB" id="444540at2759"/>
<name>A0A814KUX6_9BILA</name>
<dbReference type="GO" id="GO:0005509">
    <property type="term" value="F:calcium ion binding"/>
    <property type="evidence" value="ECO:0007669"/>
    <property type="project" value="InterPro"/>
</dbReference>
<protein>
    <recommendedName>
        <fullName evidence="4">EF-hand domain-containing protein</fullName>
    </recommendedName>
</protein>
<gene>
    <name evidence="5" type="ORF">OXX778_LOCUS19074</name>
</gene>
<keyword evidence="2" id="KW-0677">Repeat</keyword>
<keyword evidence="3" id="KW-0106">Calcium</keyword>
<organism evidence="5 6">
    <name type="scientific">Brachionus calyciflorus</name>
    <dbReference type="NCBI Taxonomy" id="104777"/>
    <lineage>
        <taxon>Eukaryota</taxon>
        <taxon>Metazoa</taxon>
        <taxon>Spiralia</taxon>
        <taxon>Gnathifera</taxon>
        <taxon>Rotifera</taxon>
        <taxon>Eurotatoria</taxon>
        <taxon>Monogononta</taxon>
        <taxon>Pseudotrocha</taxon>
        <taxon>Ploima</taxon>
        <taxon>Brachionidae</taxon>
        <taxon>Brachionus</taxon>
    </lineage>
</organism>
<dbReference type="PANTHER" id="PTHR34524:SF6">
    <property type="entry name" value="CALCYPHOSINE LIKE"/>
    <property type="match status" value="1"/>
</dbReference>
<dbReference type="Proteomes" id="UP000663879">
    <property type="component" value="Unassembled WGS sequence"/>
</dbReference>
<dbReference type="PROSITE" id="PS00018">
    <property type="entry name" value="EF_HAND_1"/>
    <property type="match status" value="2"/>
</dbReference>
<sequence>MAATSRHQEELKRKALLTIQTSTDLIEILRAKCLARGANDFDEFKKGIDEYGLNFSSDEIRELFSLFDRDHSGQIDFEEFLEKLRPPMRRCRIELVNKAFNKLDKNKDGIIEVSDLKGVYNVKQHPKYLNGEWSEEQILRKFLDTFDTRGSEDGIITREEFLHYYASVSASIDSDAYFDLMMRTNWKI</sequence>
<dbReference type="Gene3D" id="1.10.238.10">
    <property type="entry name" value="EF-hand"/>
    <property type="match status" value="2"/>
</dbReference>
<proteinExistence type="predicted"/>
<evidence type="ECO:0000313" key="6">
    <source>
        <dbReference type="Proteomes" id="UP000663879"/>
    </source>
</evidence>
<evidence type="ECO:0000256" key="3">
    <source>
        <dbReference type="ARBA" id="ARBA00022837"/>
    </source>
</evidence>
<dbReference type="InterPro" id="IPR051581">
    <property type="entry name" value="Ca-bind"/>
</dbReference>
<evidence type="ECO:0000256" key="1">
    <source>
        <dbReference type="ARBA" id="ARBA00022723"/>
    </source>
</evidence>
<dbReference type="InterPro" id="IPR018247">
    <property type="entry name" value="EF_Hand_1_Ca_BS"/>
</dbReference>
<dbReference type="PANTHER" id="PTHR34524">
    <property type="entry name" value="CALCYPHOSIN"/>
    <property type="match status" value="1"/>
</dbReference>
<evidence type="ECO:0000256" key="2">
    <source>
        <dbReference type="ARBA" id="ARBA00022737"/>
    </source>
</evidence>